<dbReference type="Proteomes" id="UP000602510">
    <property type="component" value="Unassembled WGS sequence"/>
</dbReference>
<gene>
    <name evidence="2" type="ORF">GN244_ATG19134</name>
</gene>
<accession>A0A833VUE7</accession>
<name>A0A833VUE7_PHYIN</name>
<keyword evidence="3" id="KW-1185">Reference proteome</keyword>
<protein>
    <submittedName>
        <fullName evidence="2">Uncharacterized protein</fullName>
    </submittedName>
</protein>
<feature type="region of interest" description="Disordered" evidence="1">
    <location>
        <begin position="1"/>
        <end position="23"/>
    </location>
</feature>
<evidence type="ECO:0000256" key="1">
    <source>
        <dbReference type="SAM" id="MobiDB-lite"/>
    </source>
</evidence>
<comment type="caution">
    <text evidence="2">The sequence shown here is derived from an EMBL/GenBank/DDBJ whole genome shotgun (WGS) entry which is preliminary data.</text>
</comment>
<dbReference type="AlphaFoldDB" id="A0A833VUE7"/>
<evidence type="ECO:0000313" key="3">
    <source>
        <dbReference type="Proteomes" id="UP000602510"/>
    </source>
</evidence>
<reference evidence="2" key="1">
    <citation type="submission" date="2020-04" db="EMBL/GenBank/DDBJ databases">
        <title>Hybrid Assembly of Korean Phytophthora infestans isolates.</title>
        <authorList>
            <person name="Prokchorchik M."/>
            <person name="Lee Y."/>
            <person name="Seo J."/>
            <person name="Cho J.-H."/>
            <person name="Park Y.-E."/>
            <person name="Jang D.-C."/>
            <person name="Im J.-S."/>
            <person name="Choi J.-G."/>
            <person name="Park H.-J."/>
            <person name="Lee G.-B."/>
            <person name="Lee Y.-G."/>
            <person name="Hong S.-Y."/>
            <person name="Cho K."/>
            <person name="Sohn K.H."/>
        </authorList>
    </citation>
    <scope>NUCLEOTIDE SEQUENCE</scope>
    <source>
        <strain evidence="2">KR_1_A1</strain>
    </source>
</reference>
<sequence length="97" mass="11064">MASKIYNKRERAESADSGDNTIEGAVSNTQTVKRRCISAATSFKDAWYSWFAQEPRMCRSTDAATKHTRATFKMNVTFMKLPPEAFKLSEKSPTYRE</sequence>
<evidence type="ECO:0000313" key="2">
    <source>
        <dbReference type="EMBL" id="KAF4029149.1"/>
    </source>
</evidence>
<proteinExistence type="predicted"/>
<organism evidence="2 3">
    <name type="scientific">Phytophthora infestans</name>
    <name type="common">Potato late blight agent</name>
    <name type="synonym">Botrytis infestans</name>
    <dbReference type="NCBI Taxonomy" id="4787"/>
    <lineage>
        <taxon>Eukaryota</taxon>
        <taxon>Sar</taxon>
        <taxon>Stramenopiles</taxon>
        <taxon>Oomycota</taxon>
        <taxon>Peronosporomycetes</taxon>
        <taxon>Peronosporales</taxon>
        <taxon>Peronosporaceae</taxon>
        <taxon>Phytophthora</taxon>
    </lineage>
</organism>
<dbReference type="EMBL" id="WSZM01000884">
    <property type="protein sequence ID" value="KAF4029149.1"/>
    <property type="molecule type" value="Genomic_DNA"/>
</dbReference>